<protein>
    <submittedName>
        <fullName evidence="2">Uncharacterized protein</fullName>
    </submittedName>
</protein>
<accession>A0A1I7WGB8</accession>
<sequence>MSRSIRDILRKAISLSQRLTFQHQNSTQTVSPDWSQYPVSLPLLPTARLLRCYTAKFVLRLESFVDRLLTITQSEL</sequence>
<dbReference type="AlphaFoldDB" id="A0A1I7WGB8"/>
<name>A0A1I7WGB8_HETBA</name>
<organism evidence="1 2">
    <name type="scientific">Heterorhabditis bacteriophora</name>
    <name type="common">Entomopathogenic nematode worm</name>
    <dbReference type="NCBI Taxonomy" id="37862"/>
    <lineage>
        <taxon>Eukaryota</taxon>
        <taxon>Metazoa</taxon>
        <taxon>Ecdysozoa</taxon>
        <taxon>Nematoda</taxon>
        <taxon>Chromadorea</taxon>
        <taxon>Rhabditida</taxon>
        <taxon>Rhabditina</taxon>
        <taxon>Rhabditomorpha</taxon>
        <taxon>Strongyloidea</taxon>
        <taxon>Heterorhabditidae</taxon>
        <taxon>Heterorhabditis</taxon>
    </lineage>
</organism>
<dbReference type="Proteomes" id="UP000095283">
    <property type="component" value="Unplaced"/>
</dbReference>
<evidence type="ECO:0000313" key="1">
    <source>
        <dbReference type="Proteomes" id="UP000095283"/>
    </source>
</evidence>
<reference evidence="2" key="1">
    <citation type="submission" date="2016-11" db="UniProtKB">
        <authorList>
            <consortium name="WormBaseParasite"/>
        </authorList>
    </citation>
    <scope>IDENTIFICATION</scope>
</reference>
<proteinExistence type="predicted"/>
<keyword evidence="1" id="KW-1185">Reference proteome</keyword>
<evidence type="ECO:0000313" key="2">
    <source>
        <dbReference type="WBParaSite" id="Hba_03975"/>
    </source>
</evidence>
<dbReference type="WBParaSite" id="Hba_03975">
    <property type="protein sequence ID" value="Hba_03975"/>
    <property type="gene ID" value="Hba_03975"/>
</dbReference>